<reference evidence="2" key="1">
    <citation type="submission" date="2023-06" db="EMBL/GenBank/DDBJ databases">
        <title>Genome-scale phylogeny and comparative genomics of the fungal order Sordariales.</title>
        <authorList>
            <consortium name="Lawrence Berkeley National Laboratory"/>
            <person name="Hensen N."/>
            <person name="Bonometti L."/>
            <person name="Westerberg I."/>
            <person name="Brannstrom I.O."/>
            <person name="Guillou S."/>
            <person name="Cros-Aarteil S."/>
            <person name="Calhoun S."/>
            <person name="Haridas S."/>
            <person name="Kuo A."/>
            <person name="Mondo S."/>
            <person name="Pangilinan J."/>
            <person name="Riley R."/>
            <person name="Labutti K."/>
            <person name="Andreopoulos B."/>
            <person name="Lipzen A."/>
            <person name="Chen C."/>
            <person name="Yanf M."/>
            <person name="Daum C."/>
            <person name="Ng V."/>
            <person name="Clum A."/>
            <person name="Steindorff A."/>
            <person name="Ohm R."/>
            <person name="Martin F."/>
            <person name="Silar P."/>
            <person name="Natvig D."/>
            <person name="Lalanne C."/>
            <person name="Gautier V."/>
            <person name="Ament-Velasquez S.L."/>
            <person name="Kruys A."/>
            <person name="Hutchinson M.I."/>
            <person name="Powell A.J."/>
            <person name="Barry K."/>
            <person name="Miller A.N."/>
            <person name="Grigoriev I.V."/>
            <person name="Debuchy R."/>
            <person name="Gladieux P."/>
            <person name="Thoren M.H."/>
            <person name="Johannesson H."/>
        </authorList>
    </citation>
    <scope>NUCLEOTIDE SEQUENCE</scope>
    <source>
        <strain evidence="2">SMH2532-1</strain>
    </source>
</reference>
<evidence type="ECO:0000313" key="2">
    <source>
        <dbReference type="EMBL" id="KAK0651558.1"/>
    </source>
</evidence>
<evidence type="ECO:0000256" key="1">
    <source>
        <dbReference type="SAM" id="MobiDB-lite"/>
    </source>
</evidence>
<protein>
    <submittedName>
        <fullName evidence="2">Uncharacterized protein</fullName>
    </submittedName>
</protein>
<feature type="region of interest" description="Disordered" evidence="1">
    <location>
        <begin position="1"/>
        <end position="92"/>
    </location>
</feature>
<dbReference type="EMBL" id="JAULSV010000002">
    <property type="protein sequence ID" value="KAK0651558.1"/>
    <property type="molecule type" value="Genomic_DNA"/>
</dbReference>
<feature type="compositionally biased region" description="Polar residues" evidence="1">
    <location>
        <begin position="12"/>
        <end position="21"/>
    </location>
</feature>
<dbReference type="AlphaFoldDB" id="A0AA39YFG4"/>
<sequence>MSSRLTAPVSKFTRSISTTPSIARPTHLLNNASKSASASGRKRNQPVSETSSEDSSRAHSTTTGLHRPTATSRPRTLPLMQGFRTSAPKPLQPSTATLDCAVLPDLHEPARDPYAYIRVPLLPDNDSPPAGFRLPEAEDLPLAKPQISVVAANPELVLPAALTEVEGMGVDGVELSFAHELHREGGEEGGHGMLRDIWKGMLDDVFGEKKPAV</sequence>
<proteinExistence type="predicted"/>
<comment type="caution">
    <text evidence="2">The sequence shown here is derived from an EMBL/GenBank/DDBJ whole genome shotgun (WGS) entry which is preliminary data.</text>
</comment>
<evidence type="ECO:0000313" key="3">
    <source>
        <dbReference type="Proteomes" id="UP001174936"/>
    </source>
</evidence>
<keyword evidence="3" id="KW-1185">Reference proteome</keyword>
<accession>A0AA39YFG4</accession>
<dbReference type="Proteomes" id="UP001174936">
    <property type="component" value="Unassembled WGS sequence"/>
</dbReference>
<gene>
    <name evidence="2" type="ORF">B0T16DRAFT_454014</name>
</gene>
<name>A0AA39YFG4_9PEZI</name>
<organism evidence="2 3">
    <name type="scientific">Cercophora newfieldiana</name>
    <dbReference type="NCBI Taxonomy" id="92897"/>
    <lineage>
        <taxon>Eukaryota</taxon>
        <taxon>Fungi</taxon>
        <taxon>Dikarya</taxon>
        <taxon>Ascomycota</taxon>
        <taxon>Pezizomycotina</taxon>
        <taxon>Sordariomycetes</taxon>
        <taxon>Sordariomycetidae</taxon>
        <taxon>Sordariales</taxon>
        <taxon>Lasiosphaeriaceae</taxon>
        <taxon>Cercophora</taxon>
    </lineage>
</organism>
<feature type="compositionally biased region" description="Polar residues" evidence="1">
    <location>
        <begin position="58"/>
        <end position="74"/>
    </location>
</feature>